<evidence type="ECO:0000256" key="1">
    <source>
        <dbReference type="SAM" id="MobiDB-lite"/>
    </source>
</evidence>
<feature type="compositionally biased region" description="Low complexity" evidence="1">
    <location>
        <begin position="164"/>
        <end position="179"/>
    </location>
</feature>
<reference evidence="2" key="2">
    <citation type="submission" date="2020-06" db="EMBL/GenBank/DDBJ databases">
        <title>Helianthus annuus Genome sequencing and assembly Release 2.</title>
        <authorList>
            <person name="Gouzy J."/>
            <person name="Langlade N."/>
            <person name="Munos S."/>
        </authorList>
    </citation>
    <scope>NUCLEOTIDE SEQUENCE</scope>
    <source>
        <tissue evidence="2">Leaves</tissue>
    </source>
</reference>
<protein>
    <submittedName>
        <fullName evidence="2">Transcription factor interactor and regulator CCHC(Zn) family</fullName>
    </submittedName>
</protein>
<keyword evidence="3" id="KW-1185">Reference proteome</keyword>
<gene>
    <name evidence="2" type="ORF">HanXRQr2_Chr04g0142691</name>
</gene>
<dbReference type="EMBL" id="MNCJ02000319">
    <property type="protein sequence ID" value="KAF5808199.1"/>
    <property type="molecule type" value="Genomic_DNA"/>
</dbReference>
<proteinExistence type="predicted"/>
<reference evidence="2" key="1">
    <citation type="journal article" date="2017" name="Nature">
        <title>The sunflower genome provides insights into oil metabolism, flowering and Asterid evolution.</title>
        <authorList>
            <person name="Badouin H."/>
            <person name="Gouzy J."/>
            <person name="Grassa C.J."/>
            <person name="Murat F."/>
            <person name="Staton S.E."/>
            <person name="Cottret L."/>
            <person name="Lelandais-Briere C."/>
            <person name="Owens G.L."/>
            <person name="Carrere S."/>
            <person name="Mayjonade B."/>
            <person name="Legrand L."/>
            <person name="Gill N."/>
            <person name="Kane N.C."/>
            <person name="Bowers J.E."/>
            <person name="Hubner S."/>
            <person name="Bellec A."/>
            <person name="Berard A."/>
            <person name="Berges H."/>
            <person name="Blanchet N."/>
            <person name="Boniface M.C."/>
            <person name="Brunel D."/>
            <person name="Catrice O."/>
            <person name="Chaidir N."/>
            <person name="Claudel C."/>
            <person name="Donnadieu C."/>
            <person name="Faraut T."/>
            <person name="Fievet G."/>
            <person name="Helmstetter N."/>
            <person name="King M."/>
            <person name="Knapp S.J."/>
            <person name="Lai Z."/>
            <person name="Le Paslier M.C."/>
            <person name="Lippi Y."/>
            <person name="Lorenzon L."/>
            <person name="Mandel J.R."/>
            <person name="Marage G."/>
            <person name="Marchand G."/>
            <person name="Marquand E."/>
            <person name="Bret-Mestries E."/>
            <person name="Morien E."/>
            <person name="Nambeesan S."/>
            <person name="Nguyen T."/>
            <person name="Pegot-Espagnet P."/>
            <person name="Pouilly N."/>
            <person name="Raftis F."/>
            <person name="Sallet E."/>
            <person name="Schiex T."/>
            <person name="Thomas J."/>
            <person name="Vandecasteele C."/>
            <person name="Vares D."/>
            <person name="Vear F."/>
            <person name="Vautrin S."/>
            <person name="Crespi M."/>
            <person name="Mangin B."/>
            <person name="Burke J.M."/>
            <person name="Salse J."/>
            <person name="Munos S."/>
            <person name="Vincourt P."/>
            <person name="Rieseberg L.H."/>
            <person name="Langlade N.B."/>
        </authorList>
    </citation>
    <scope>NUCLEOTIDE SEQUENCE</scope>
    <source>
        <tissue evidence="2">Leaves</tissue>
    </source>
</reference>
<comment type="caution">
    <text evidence="2">The sequence shown here is derived from an EMBL/GenBank/DDBJ whole genome shotgun (WGS) entry which is preliminary data.</text>
</comment>
<sequence length="195" mass="21883">MVLINTFMSSYYGLLGGQVGNINLTSEDYTQIEKEEMEMTDIKWVFANAVRRAKDFMERTGRTSLESRKDTPYGFDKRMVTWFNCIENAHFKRECPKPPQQGNQYPFNRLQTSNNKERAMVPANNANRALIVQADENCYWSVQLGSGGQGRTACYAEVVKNVSDGDSSGNDNSSGYSGSSDEDDSSLSEDGPKDY</sequence>
<dbReference type="AlphaFoldDB" id="A0A9K3J4B8"/>
<feature type="region of interest" description="Disordered" evidence="1">
    <location>
        <begin position="161"/>
        <end position="195"/>
    </location>
</feature>
<evidence type="ECO:0000313" key="2">
    <source>
        <dbReference type="EMBL" id="KAF5808199.1"/>
    </source>
</evidence>
<dbReference type="Gramene" id="mRNA:HanXRQr2_Chr04g0142691">
    <property type="protein sequence ID" value="CDS:HanXRQr2_Chr04g0142691.1"/>
    <property type="gene ID" value="HanXRQr2_Chr04g0142691"/>
</dbReference>
<evidence type="ECO:0000313" key="3">
    <source>
        <dbReference type="Proteomes" id="UP000215914"/>
    </source>
</evidence>
<accession>A0A9K3J4B8</accession>
<dbReference type="Proteomes" id="UP000215914">
    <property type="component" value="Unassembled WGS sequence"/>
</dbReference>
<organism evidence="2 3">
    <name type="scientific">Helianthus annuus</name>
    <name type="common">Common sunflower</name>
    <dbReference type="NCBI Taxonomy" id="4232"/>
    <lineage>
        <taxon>Eukaryota</taxon>
        <taxon>Viridiplantae</taxon>
        <taxon>Streptophyta</taxon>
        <taxon>Embryophyta</taxon>
        <taxon>Tracheophyta</taxon>
        <taxon>Spermatophyta</taxon>
        <taxon>Magnoliopsida</taxon>
        <taxon>eudicotyledons</taxon>
        <taxon>Gunneridae</taxon>
        <taxon>Pentapetalae</taxon>
        <taxon>asterids</taxon>
        <taxon>campanulids</taxon>
        <taxon>Asterales</taxon>
        <taxon>Asteraceae</taxon>
        <taxon>Asteroideae</taxon>
        <taxon>Heliantheae alliance</taxon>
        <taxon>Heliantheae</taxon>
        <taxon>Helianthus</taxon>
    </lineage>
</organism>
<name>A0A9K3J4B8_HELAN</name>